<feature type="transmembrane region" description="Helical" evidence="6">
    <location>
        <begin position="172"/>
        <end position="190"/>
    </location>
</feature>
<evidence type="ECO:0000313" key="7">
    <source>
        <dbReference type="EMBL" id="BAJ63742.1"/>
    </source>
</evidence>
<evidence type="ECO:0000313" key="8">
    <source>
        <dbReference type="Proteomes" id="UP000008922"/>
    </source>
</evidence>
<dbReference type="PANTHER" id="PTHR32196:SF72">
    <property type="entry name" value="RIBOSE IMPORT PERMEASE PROTEIN RBSC"/>
    <property type="match status" value="1"/>
</dbReference>
<feature type="transmembrane region" description="Helical" evidence="6">
    <location>
        <begin position="251"/>
        <end position="269"/>
    </location>
</feature>
<protein>
    <submittedName>
        <fullName evidence="7">ABC transporter permease protein</fullName>
    </submittedName>
</protein>
<evidence type="ECO:0000256" key="6">
    <source>
        <dbReference type="SAM" id="Phobius"/>
    </source>
</evidence>
<keyword evidence="8" id="KW-1185">Reference proteome</keyword>
<dbReference type="HOGENOM" id="CLU_028880_2_2_0"/>
<evidence type="ECO:0000256" key="3">
    <source>
        <dbReference type="ARBA" id="ARBA00022692"/>
    </source>
</evidence>
<sequence length="278" mass="28978">MRNFAWIALAALGQSMVIITGGIDLSVGAVMALSSVVTAFSLRAGFPVWLSIFFGIAVGAAIGLINGFFVAKVRLPAFIATLITMSISRGLVFGWTRGWPVRDFPDSFRALGFDLALGNFLLPISLVVTFVLALLVAFVMNNTVLGTYIFALGNSERAVVVAGVDHVRVKTLVYVMSGMLAAVSGLLLTARLGVAAPTAAEGYELSIIAAAVIGGASLFGGEGGVTGVLLGAAFVQVLNNALVLLGVAANWQTAVIGVATLIALLADYFRRRKILQED</sequence>
<dbReference type="RefSeq" id="WP_013560121.1">
    <property type="nucleotide sequence ID" value="NC_014960.1"/>
</dbReference>
<reference evidence="7 8" key="1">
    <citation type="submission" date="2010-12" db="EMBL/GenBank/DDBJ databases">
        <title>Whole genome sequence of Anaerolinea thermophila UNI-1.</title>
        <authorList>
            <person name="Narita-Yamada S."/>
            <person name="Kishi E."/>
            <person name="Watanabe Y."/>
            <person name="Takasaki K."/>
            <person name="Ankai A."/>
            <person name="Oguchi A."/>
            <person name="Fukui S."/>
            <person name="Takahashi M."/>
            <person name="Yashiro I."/>
            <person name="Hosoyama A."/>
            <person name="Sekiguchi Y."/>
            <person name="Hanada S."/>
            <person name="Fujita N."/>
        </authorList>
    </citation>
    <scope>NUCLEOTIDE SEQUENCE [LARGE SCALE GENOMIC DNA]</scope>
    <source>
        <strain evidence="8">DSM 14523 / JCM 11388 / NBRC 100420 / UNI-1</strain>
    </source>
</reference>
<dbReference type="eggNOG" id="COG1172">
    <property type="taxonomic scope" value="Bacteria"/>
</dbReference>
<keyword evidence="4 6" id="KW-1133">Transmembrane helix</keyword>
<dbReference type="PANTHER" id="PTHR32196">
    <property type="entry name" value="ABC TRANSPORTER PERMEASE PROTEIN YPHD-RELATED-RELATED"/>
    <property type="match status" value="1"/>
</dbReference>
<keyword evidence="2" id="KW-1003">Cell membrane</keyword>
<gene>
    <name evidence="7" type="ordered locus">ANT_17160</name>
</gene>
<feature type="transmembrane region" description="Helical" evidence="6">
    <location>
        <begin position="48"/>
        <end position="70"/>
    </location>
</feature>
<dbReference type="GO" id="GO:0005886">
    <property type="term" value="C:plasma membrane"/>
    <property type="evidence" value="ECO:0007669"/>
    <property type="project" value="UniProtKB-SubCell"/>
</dbReference>
<dbReference type="AlphaFoldDB" id="E8N5M8"/>
<feature type="transmembrane region" description="Helical" evidence="6">
    <location>
        <begin position="77"/>
        <end position="96"/>
    </location>
</feature>
<evidence type="ECO:0000256" key="2">
    <source>
        <dbReference type="ARBA" id="ARBA00022475"/>
    </source>
</evidence>
<dbReference type="STRING" id="926569.ANT_17160"/>
<keyword evidence="5 6" id="KW-0472">Membrane</keyword>
<proteinExistence type="predicted"/>
<evidence type="ECO:0000256" key="4">
    <source>
        <dbReference type="ARBA" id="ARBA00022989"/>
    </source>
</evidence>
<dbReference type="Pfam" id="PF02653">
    <property type="entry name" value="BPD_transp_2"/>
    <property type="match status" value="1"/>
</dbReference>
<keyword evidence="3 6" id="KW-0812">Transmembrane</keyword>
<evidence type="ECO:0000256" key="5">
    <source>
        <dbReference type="ARBA" id="ARBA00023136"/>
    </source>
</evidence>
<dbReference type="GO" id="GO:0022857">
    <property type="term" value="F:transmembrane transporter activity"/>
    <property type="evidence" value="ECO:0007669"/>
    <property type="project" value="InterPro"/>
</dbReference>
<dbReference type="InterPro" id="IPR001851">
    <property type="entry name" value="ABC_transp_permease"/>
</dbReference>
<dbReference type="OrthoDB" id="9797838at2"/>
<dbReference type="EMBL" id="AP012029">
    <property type="protein sequence ID" value="BAJ63742.1"/>
    <property type="molecule type" value="Genomic_DNA"/>
</dbReference>
<dbReference type="InParanoid" id="E8N5M8"/>
<evidence type="ECO:0000256" key="1">
    <source>
        <dbReference type="ARBA" id="ARBA00004651"/>
    </source>
</evidence>
<accession>E8N5M8</accession>
<dbReference type="KEGG" id="atm:ANT_17160"/>
<name>E8N5M8_ANATU</name>
<organism evidence="7 8">
    <name type="scientific">Anaerolinea thermophila (strain DSM 14523 / JCM 11388 / NBRC 100420 / UNI-1)</name>
    <dbReference type="NCBI Taxonomy" id="926569"/>
    <lineage>
        <taxon>Bacteria</taxon>
        <taxon>Bacillati</taxon>
        <taxon>Chloroflexota</taxon>
        <taxon>Anaerolineae</taxon>
        <taxon>Anaerolineales</taxon>
        <taxon>Anaerolineaceae</taxon>
        <taxon>Anaerolinea</taxon>
    </lineage>
</organism>
<comment type="subcellular location">
    <subcellularLocation>
        <location evidence="1">Cell membrane</location>
        <topology evidence="1">Multi-pass membrane protein</topology>
    </subcellularLocation>
</comment>
<dbReference type="Proteomes" id="UP000008922">
    <property type="component" value="Chromosome"/>
</dbReference>
<feature type="transmembrane region" description="Helical" evidence="6">
    <location>
        <begin position="116"/>
        <end position="140"/>
    </location>
</feature>
<dbReference type="CDD" id="cd06579">
    <property type="entry name" value="TM_PBP1_transp_AraH_like"/>
    <property type="match status" value="1"/>
</dbReference>
<feature type="transmembrane region" description="Helical" evidence="6">
    <location>
        <begin position="202"/>
        <end position="220"/>
    </location>
</feature>